<dbReference type="Proteomes" id="UP001327560">
    <property type="component" value="Chromosome 3"/>
</dbReference>
<accession>A0AAQ3K267</accession>
<evidence type="ECO:0000313" key="2">
    <source>
        <dbReference type="EMBL" id="WOL00547.1"/>
    </source>
</evidence>
<dbReference type="EMBL" id="CP136892">
    <property type="protein sequence ID" value="WOL00547.1"/>
    <property type="molecule type" value="Genomic_DNA"/>
</dbReference>
<dbReference type="InterPro" id="IPR008586">
    <property type="entry name" value="DUF868_pln"/>
</dbReference>
<name>A0AAQ3K267_9LILI</name>
<dbReference type="AlphaFoldDB" id="A0AAQ3K267"/>
<sequence>MVGKTKKPLLFPSTMRDFASCFSESAVKISDTSCSGTGSTSDGASSSSVRDSSSSVLSAVTCLYRARLSTLKEVLLRVTWSRTHVGPAFSVSVDDGWNSDPAMNCQLVRKNKGTRSYVSGESVVDLHWDISSARYGSSSGPQPIGSFYLVVMVNRELGLLLGDMSDEYIKKQFDGTIPTAEFSMVVRKEQVVGHSVYTTRSQLCDDGRNHEITIRCKADAWDSDLTVCIDRKRVVRVRKLGWNFRGNRTIFVDRMPVDVMWDVHDWWFGNVSGGCAMFVLRARRGPESKLWLEEEALQGVSGFSLLIQVFKGS</sequence>
<evidence type="ECO:0008006" key="4">
    <source>
        <dbReference type="Google" id="ProtNLM"/>
    </source>
</evidence>
<gene>
    <name evidence="2" type="ORF">Cni_G09260</name>
</gene>
<dbReference type="PANTHER" id="PTHR31972">
    <property type="entry name" value="EXPRESSED PROTEIN"/>
    <property type="match status" value="1"/>
</dbReference>
<reference evidence="2 3" key="1">
    <citation type="submission" date="2023-10" db="EMBL/GenBank/DDBJ databases">
        <title>Chromosome-scale genome assembly provides insights into flower coloration mechanisms of Canna indica.</title>
        <authorList>
            <person name="Li C."/>
        </authorList>
    </citation>
    <scope>NUCLEOTIDE SEQUENCE [LARGE SCALE GENOMIC DNA]</scope>
    <source>
        <tissue evidence="2">Flower</tissue>
    </source>
</reference>
<evidence type="ECO:0000313" key="3">
    <source>
        <dbReference type="Proteomes" id="UP001327560"/>
    </source>
</evidence>
<dbReference type="PANTHER" id="PTHR31972:SF48">
    <property type="entry name" value="OS04G0407500 PROTEIN"/>
    <property type="match status" value="1"/>
</dbReference>
<organism evidence="2 3">
    <name type="scientific">Canna indica</name>
    <name type="common">Indian-shot</name>
    <dbReference type="NCBI Taxonomy" id="4628"/>
    <lineage>
        <taxon>Eukaryota</taxon>
        <taxon>Viridiplantae</taxon>
        <taxon>Streptophyta</taxon>
        <taxon>Embryophyta</taxon>
        <taxon>Tracheophyta</taxon>
        <taxon>Spermatophyta</taxon>
        <taxon>Magnoliopsida</taxon>
        <taxon>Liliopsida</taxon>
        <taxon>Zingiberales</taxon>
        <taxon>Cannaceae</taxon>
        <taxon>Canna</taxon>
    </lineage>
</organism>
<protein>
    <recommendedName>
        <fullName evidence="4">DUF868 family protein</fullName>
    </recommendedName>
</protein>
<keyword evidence="3" id="KW-1185">Reference proteome</keyword>
<proteinExistence type="predicted"/>
<dbReference type="Pfam" id="PF05910">
    <property type="entry name" value="DUF868"/>
    <property type="match status" value="1"/>
</dbReference>
<feature type="region of interest" description="Disordered" evidence="1">
    <location>
        <begin position="30"/>
        <end position="51"/>
    </location>
</feature>
<evidence type="ECO:0000256" key="1">
    <source>
        <dbReference type="SAM" id="MobiDB-lite"/>
    </source>
</evidence>